<dbReference type="FunCoup" id="D8RA15">
    <property type="interactions" value="484"/>
</dbReference>
<dbReference type="Gramene" id="EFJ30987">
    <property type="protein sequence ID" value="EFJ30987"/>
    <property type="gene ID" value="SELMODRAFT_169319"/>
</dbReference>
<dbReference type="InParanoid" id="D8RA15"/>
<evidence type="ECO:0000256" key="1">
    <source>
        <dbReference type="SAM" id="SignalP"/>
    </source>
</evidence>
<dbReference type="InterPro" id="IPR055343">
    <property type="entry name" value="CREG_beta-barrel"/>
</dbReference>
<dbReference type="Pfam" id="PF13883">
    <property type="entry name" value="CREG_beta-barrel"/>
    <property type="match status" value="1"/>
</dbReference>
<dbReference type="InterPro" id="IPR012349">
    <property type="entry name" value="Split_barrel_FMN-bd"/>
</dbReference>
<feature type="chain" id="PRO_5003121636" description="CREG-like beta-barrel domain-containing protein" evidence="1">
    <location>
        <begin position="24"/>
        <end position="202"/>
    </location>
</feature>
<dbReference type="EMBL" id="GL377574">
    <property type="protein sequence ID" value="EFJ30987.1"/>
    <property type="molecule type" value="Genomic_DNA"/>
</dbReference>
<gene>
    <name evidence="3" type="ORF">SELMODRAFT_169319</name>
</gene>
<name>D8RA15_SELML</name>
<protein>
    <recommendedName>
        <fullName evidence="2">CREG-like beta-barrel domain-containing protein</fullName>
    </recommendedName>
</protein>
<reference evidence="3 4" key="1">
    <citation type="journal article" date="2011" name="Science">
        <title>The Selaginella genome identifies genetic changes associated with the evolution of vascular plants.</title>
        <authorList>
            <person name="Banks J.A."/>
            <person name="Nishiyama T."/>
            <person name="Hasebe M."/>
            <person name="Bowman J.L."/>
            <person name="Gribskov M."/>
            <person name="dePamphilis C."/>
            <person name="Albert V.A."/>
            <person name="Aono N."/>
            <person name="Aoyama T."/>
            <person name="Ambrose B.A."/>
            <person name="Ashton N.W."/>
            <person name="Axtell M.J."/>
            <person name="Barker E."/>
            <person name="Barker M.S."/>
            <person name="Bennetzen J.L."/>
            <person name="Bonawitz N.D."/>
            <person name="Chapple C."/>
            <person name="Cheng C."/>
            <person name="Correa L.G."/>
            <person name="Dacre M."/>
            <person name="DeBarry J."/>
            <person name="Dreyer I."/>
            <person name="Elias M."/>
            <person name="Engstrom E.M."/>
            <person name="Estelle M."/>
            <person name="Feng L."/>
            <person name="Finet C."/>
            <person name="Floyd S.K."/>
            <person name="Frommer W.B."/>
            <person name="Fujita T."/>
            <person name="Gramzow L."/>
            <person name="Gutensohn M."/>
            <person name="Harholt J."/>
            <person name="Hattori M."/>
            <person name="Heyl A."/>
            <person name="Hirai T."/>
            <person name="Hiwatashi Y."/>
            <person name="Ishikawa M."/>
            <person name="Iwata M."/>
            <person name="Karol K.G."/>
            <person name="Koehler B."/>
            <person name="Kolukisaoglu U."/>
            <person name="Kubo M."/>
            <person name="Kurata T."/>
            <person name="Lalonde S."/>
            <person name="Li K."/>
            <person name="Li Y."/>
            <person name="Litt A."/>
            <person name="Lyons E."/>
            <person name="Manning G."/>
            <person name="Maruyama T."/>
            <person name="Michael T.P."/>
            <person name="Mikami K."/>
            <person name="Miyazaki S."/>
            <person name="Morinaga S."/>
            <person name="Murata T."/>
            <person name="Mueller-Roeber B."/>
            <person name="Nelson D.R."/>
            <person name="Obara M."/>
            <person name="Oguri Y."/>
            <person name="Olmstead R.G."/>
            <person name="Onodera N."/>
            <person name="Petersen B.L."/>
            <person name="Pils B."/>
            <person name="Prigge M."/>
            <person name="Rensing S.A."/>
            <person name="Riano-Pachon D.M."/>
            <person name="Roberts A.W."/>
            <person name="Sato Y."/>
            <person name="Scheller H.V."/>
            <person name="Schulz B."/>
            <person name="Schulz C."/>
            <person name="Shakirov E.V."/>
            <person name="Shibagaki N."/>
            <person name="Shinohara N."/>
            <person name="Shippen D.E."/>
            <person name="Soerensen I."/>
            <person name="Sotooka R."/>
            <person name="Sugimoto N."/>
            <person name="Sugita M."/>
            <person name="Sumikawa N."/>
            <person name="Tanurdzic M."/>
            <person name="Theissen G."/>
            <person name="Ulvskov P."/>
            <person name="Wakazuki S."/>
            <person name="Weng J.K."/>
            <person name="Willats W.W."/>
            <person name="Wipf D."/>
            <person name="Wolf P.G."/>
            <person name="Yang L."/>
            <person name="Zimmer A.D."/>
            <person name="Zhu Q."/>
            <person name="Mitros T."/>
            <person name="Hellsten U."/>
            <person name="Loque D."/>
            <person name="Otillar R."/>
            <person name="Salamov A."/>
            <person name="Schmutz J."/>
            <person name="Shapiro H."/>
            <person name="Lindquist E."/>
            <person name="Lucas S."/>
            <person name="Rokhsar D."/>
            <person name="Grigoriev I.V."/>
        </authorList>
    </citation>
    <scope>NUCLEOTIDE SEQUENCE [LARGE SCALE GENOMIC DNA]</scope>
</reference>
<dbReference type="eggNOG" id="KOG3374">
    <property type="taxonomic scope" value="Eukaryota"/>
</dbReference>
<dbReference type="Proteomes" id="UP000001514">
    <property type="component" value="Unassembled WGS sequence"/>
</dbReference>
<dbReference type="HOGENOM" id="CLU_083635_3_1_1"/>
<dbReference type="PANTHER" id="PTHR13343">
    <property type="entry name" value="CREG1 PROTEIN"/>
    <property type="match status" value="1"/>
</dbReference>
<dbReference type="AlphaFoldDB" id="D8RA15"/>
<dbReference type="OMA" id="TLNCKNA"/>
<dbReference type="PANTHER" id="PTHR13343:SF17">
    <property type="entry name" value="CELLULAR REPRESSOR OF E1A-STIMULATED GENES, ISOFORM A"/>
    <property type="match status" value="1"/>
</dbReference>
<feature type="domain" description="CREG-like beta-barrel" evidence="2">
    <location>
        <begin position="27"/>
        <end position="189"/>
    </location>
</feature>
<evidence type="ECO:0000313" key="3">
    <source>
        <dbReference type="EMBL" id="EFJ30987.1"/>
    </source>
</evidence>
<dbReference type="KEGG" id="smo:SELMODRAFT_169319"/>
<accession>D8RA15</accession>
<evidence type="ECO:0000259" key="2">
    <source>
        <dbReference type="Pfam" id="PF13883"/>
    </source>
</evidence>
<evidence type="ECO:0000313" key="4">
    <source>
        <dbReference type="Proteomes" id="UP000001514"/>
    </source>
</evidence>
<dbReference type="SUPFAM" id="SSF50475">
    <property type="entry name" value="FMN-binding split barrel"/>
    <property type="match status" value="1"/>
</dbReference>
<sequence>MALRHWHWAFGCALVLLVVSIHGSRRPDPSESAAFARWLVASGLWGVVSTVSIHLKGVPFGNIVSFSDGPAFNSTGTPYFYLTELDPTARDLAADERCSFTISEASLGTCGKADAESPICSKITLSGKMVKLVSDDEKRFAASALFSKHHEMPNWPKSHNFYFYKLEILDIFLIDFFGGPKPLTIEDYYAHVVHKSNGRNYQ</sequence>
<organism evidence="4">
    <name type="scientific">Selaginella moellendorffii</name>
    <name type="common">Spikemoss</name>
    <dbReference type="NCBI Taxonomy" id="88036"/>
    <lineage>
        <taxon>Eukaryota</taxon>
        <taxon>Viridiplantae</taxon>
        <taxon>Streptophyta</taxon>
        <taxon>Embryophyta</taxon>
        <taxon>Tracheophyta</taxon>
        <taxon>Lycopodiopsida</taxon>
        <taxon>Selaginellales</taxon>
        <taxon>Selaginellaceae</taxon>
        <taxon>Selaginella</taxon>
    </lineage>
</organism>
<proteinExistence type="predicted"/>
<dbReference type="STRING" id="88036.D8RA15"/>
<dbReference type="GO" id="GO:0005737">
    <property type="term" value="C:cytoplasm"/>
    <property type="evidence" value="ECO:0007669"/>
    <property type="project" value="UniProtKB-ARBA"/>
</dbReference>
<dbReference type="OrthoDB" id="46836at2759"/>
<feature type="signal peptide" evidence="1">
    <location>
        <begin position="1"/>
        <end position="23"/>
    </location>
</feature>
<keyword evidence="1" id="KW-0732">Signal</keyword>
<keyword evidence="4" id="KW-1185">Reference proteome</keyword>
<dbReference type="Gene3D" id="2.30.110.10">
    <property type="entry name" value="Electron Transport, Fmn-binding Protein, Chain A"/>
    <property type="match status" value="1"/>
</dbReference>